<evidence type="ECO:0000313" key="2">
    <source>
        <dbReference type="EMBL" id="PKU84521.1"/>
    </source>
</evidence>
<evidence type="ECO:0000313" key="3">
    <source>
        <dbReference type="Proteomes" id="UP000233837"/>
    </source>
</evidence>
<sequence length="163" mass="18506">MVVLEVDHGFAYNALGEIDILRCPFYKPDWEYDESVEDYINRILYCLAETTDLQKPKTHWLLIGRSTPFPPSATSPSTKVFVVKGGVTRMEYLSGSHKNVAPCSNVHDTIREEIKTYMNKSIMSKHLAQKLFEDRVDVGSYFVSEHSSRDSSSSRGARGPMDH</sequence>
<keyword evidence="3" id="KW-1185">Reference proteome</keyword>
<feature type="region of interest" description="Disordered" evidence="1">
    <location>
        <begin position="143"/>
        <end position="163"/>
    </location>
</feature>
<dbReference type="AlphaFoldDB" id="A0A2I0X9E4"/>
<evidence type="ECO:0000256" key="1">
    <source>
        <dbReference type="SAM" id="MobiDB-lite"/>
    </source>
</evidence>
<dbReference type="EMBL" id="KZ502052">
    <property type="protein sequence ID" value="PKU84521.1"/>
    <property type="molecule type" value="Genomic_DNA"/>
</dbReference>
<reference evidence="2 3" key="1">
    <citation type="journal article" date="2016" name="Sci. Rep.">
        <title>The Dendrobium catenatum Lindl. genome sequence provides insights into polysaccharide synthase, floral development and adaptive evolution.</title>
        <authorList>
            <person name="Zhang G.Q."/>
            <person name="Xu Q."/>
            <person name="Bian C."/>
            <person name="Tsai W.C."/>
            <person name="Yeh C.M."/>
            <person name="Liu K.W."/>
            <person name="Yoshida K."/>
            <person name="Zhang L.S."/>
            <person name="Chang S.B."/>
            <person name="Chen F."/>
            <person name="Shi Y."/>
            <person name="Su Y.Y."/>
            <person name="Zhang Y.Q."/>
            <person name="Chen L.J."/>
            <person name="Yin Y."/>
            <person name="Lin M."/>
            <person name="Huang H."/>
            <person name="Deng H."/>
            <person name="Wang Z.W."/>
            <person name="Zhu S.L."/>
            <person name="Zhao X."/>
            <person name="Deng C."/>
            <person name="Niu S.C."/>
            <person name="Huang J."/>
            <person name="Wang M."/>
            <person name="Liu G.H."/>
            <person name="Yang H.J."/>
            <person name="Xiao X.J."/>
            <person name="Hsiao Y.Y."/>
            <person name="Wu W.L."/>
            <person name="Chen Y.Y."/>
            <person name="Mitsuda N."/>
            <person name="Ohme-Takagi M."/>
            <person name="Luo Y.B."/>
            <person name="Van de Peer Y."/>
            <person name="Liu Z.J."/>
        </authorList>
    </citation>
    <scope>NUCLEOTIDE SEQUENCE [LARGE SCALE GENOMIC DNA]</scope>
    <source>
        <tissue evidence="2">The whole plant</tissue>
    </source>
</reference>
<proteinExistence type="predicted"/>
<accession>A0A2I0X9E4</accession>
<reference evidence="2 3" key="2">
    <citation type="journal article" date="2017" name="Nature">
        <title>The Apostasia genome and the evolution of orchids.</title>
        <authorList>
            <person name="Zhang G.Q."/>
            <person name="Liu K.W."/>
            <person name="Li Z."/>
            <person name="Lohaus R."/>
            <person name="Hsiao Y.Y."/>
            <person name="Niu S.C."/>
            <person name="Wang J.Y."/>
            <person name="Lin Y.C."/>
            <person name="Xu Q."/>
            <person name="Chen L.J."/>
            <person name="Yoshida K."/>
            <person name="Fujiwara S."/>
            <person name="Wang Z.W."/>
            <person name="Zhang Y.Q."/>
            <person name="Mitsuda N."/>
            <person name="Wang M."/>
            <person name="Liu G.H."/>
            <person name="Pecoraro L."/>
            <person name="Huang H.X."/>
            <person name="Xiao X.J."/>
            <person name="Lin M."/>
            <person name="Wu X.Y."/>
            <person name="Wu W.L."/>
            <person name="Chen Y.Y."/>
            <person name="Chang S.B."/>
            <person name="Sakamoto S."/>
            <person name="Ohme-Takagi M."/>
            <person name="Yagi M."/>
            <person name="Zeng S.J."/>
            <person name="Shen C.Y."/>
            <person name="Yeh C.M."/>
            <person name="Luo Y.B."/>
            <person name="Tsai W.C."/>
            <person name="Van de Peer Y."/>
            <person name="Liu Z.J."/>
        </authorList>
    </citation>
    <scope>NUCLEOTIDE SEQUENCE [LARGE SCALE GENOMIC DNA]</scope>
    <source>
        <tissue evidence="2">The whole plant</tissue>
    </source>
</reference>
<name>A0A2I0X9E4_9ASPA</name>
<dbReference type="Proteomes" id="UP000233837">
    <property type="component" value="Unassembled WGS sequence"/>
</dbReference>
<organism evidence="2 3">
    <name type="scientific">Dendrobium catenatum</name>
    <dbReference type="NCBI Taxonomy" id="906689"/>
    <lineage>
        <taxon>Eukaryota</taxon>
        <taxon>Viridiplantae</taxon>
        <taxon>Streptophyta</taxon>
        <taxon>Embryophyta</taxon>
        <taxon>Tracheophyta</taxon>
        <taxon>Spermatophyta</taxon>
        <taxon>Magnoliopsida</taxon>
        <taxon>Liliopsida</taxon>
        <taxon>Asparagales</taxon>
        <taxon>Orchidaceae</taxon>
        <taxon>Epidendroideae</taxon>
        <taxon>Malaxideae</taxon>
        <taxon>Dendrobiinae</taxon>
        <taxon>Dendrobium</taxon>
    </lineage>
</organism>
<protein>
    <submittedName>
        <fullName evidence="2">Uncharacterized protein</fullName>
    </submittedName>
</protein>
<gene>
    <name evidence="2" type="ORF">MA16_Dca003034</name>
</gene>